<evidence type="ECO:0000256" key="2">
    <source>
        <dbReference type="ARBA" id="ARBA00008655"/>
    </source>
</evidence>
<keyword evidence="12" id="KW-1185">Reference proteome</keyword>
<comment type="similarity">
    <text evidence="2">Belongs to the 1-acyl-sn-glycerol-3-phosphate acyltransferase family.</text>
</comment>
<evidence type="ECO:0000259" key="10">
    <source>
        <dbReference type="SMART" id="SM00563"/>
    </source>
</evidence>
<dbReference type="SMART" id="SM00563">
    <property type="entry name" value="PlsC"/>
    <property type="match status" value="1"/>
</dbReference>
<dbReference type="InterPro" id="IPR002123">
    <property type="entry name" value="Plipid/glycerol_acylTrfase"/>
</dbReference>
<evidence type="ECO:0000256" key="7">
    <source>
        <dbReference type="ARBA" id="ARBA00023136"/>
    </source>
</evidence>
<keyword evidence="3" id="KW-0808">Transferase</keyword>
<keyword evidence="4 9" id="KW-0812">Transmembrane</keyword>
<dbReference type="EMBL" id="MU005958">
    <property type="protein sequence ID" value="KAF2864235.1"/>
    <property type="molecule type" value="Genomic_DNA"/>
</dbReference>
<gene>
    <name evidence="11" type="ORF">K470DRAFT_297753</name>
</gene>
<comment type="subcellular location">
    <subcellularLocation>
        <location evidence="1">Membrane</location>
    </subcellularLocation>
</comment>
<evidence type="ECO:0000256" key="6">
    <source>
        <dbReference type="ARBA" id="ARBA00023098"/>
    </source>
</evidence>
<dbReference type="AlphaFoldDB" id="A0A6A7CB89"/>
<dbReference type="GO" id="GO:0006629">
    <property type="term" value="P:lipid metabolic process"/>
    <property type="evidence" value="ECO:0007669"/>
    <property type="project" value="UniProtKB-KW"/>
</dbReference>
<evidence type="ECO:0000256" key="9">
    <source>
        <dbReference type="SAM" id="Phobius"/>
    </source>
</evidence>
<dbReference type="GO" id="GO:0016020">
    <property type="term" value="C:membrane"/>
    <property type="evidence" value="ECO:0007669"/>
    <property type="project" value="UniProtKB-SubCell"/>
</dbReference>
<dbReference type="OrthoDB" id="272512at2759"/>
<protein>
    <submittedName>
        <fullName evidence="11">Vacuolar protein sorting protein Vps66</fullName>
    </submittedName>
</protein>
<keyword evidence="5 9" id="KW-1133">Transmembrane helix</keyword>
<dbReference type="PANTHER" id="PTHR23063">
    <property type="entry name" value="PHOSPHOLIPID ACYLTRANSFERASE"/>
    <property type="match status" value="1"/>
</dbReference>
<evidence type="ECO:0000313" key="11">
    <source>
        <dbReference type="EMBL" id="KAF2864235.1"/>
    </source>
</evidence>
<keyword evidence="6" id="KW-0443">Lipid metabolism</keyword>
<dbReference type="Proteomes" id="UP000799421">
    <property type="component" value="Unassembled WGS sequence"/>
</dbReference>
<keyword evidence="7 9" id="KW-0472">Membrane</keyword>
<feature type="transmembrane region" description="Helical" evidence="9">
    <location>
        <begin position="34"/>
        <end position="58"/>
    </location>
</feature>
<evidence type="ECO:0000256" key="5">
    <source>
        <dbReference type="ARBA" id="ARBA00022989"/>
    </source>
</evidence>
<evidence type="ECO:0000256" key="4">
    <source>
        <dbReference type="ARBA" id="ARBA00022692"/>
    </source>
</evidence>
<reference evidence="11" key="1">
    <citation type="journal article" date="2020" name="Stud. Mycol.">
        <title>101 Dothideomycetes genomes: a test case for predicting lifestyles and emergence of pathogens.</title>
        <authorList>
            <person name="Haridas S."/>
            <person name="Albert R."/>
            <person name="Binder M."/>
            <person name="Bloem J."/>
            <person name="Labutti K."/>
            <person name="Salamov A."/>
            <person name="Andreopoulos B."/>
            <person name="Baker S."/>
            <person name="Barry K."/>
            <person name="Bills G."/>
            <person name="Bluhm B."/>
            <person name="Cannon C."/>
            <person name="Castanera R."/>
            <person name="Culley D."/>
            <person name="Daum C."/>
            <person name="Ezra D."/>
            <person name="Gonzalez J."/>
            <person name="Henrissat B."/>
            <person name="Kuo A."/>
            <person name="Liang C."/>
            <person name="Lipzen A."/>
            <person name="Lutzoni F."/>
            <person name="Magnuson J."/>
            <person name="Mondo S."/>
            <person name="Nolan M."/>
            <person name="Ohm R."/>
            <person name="Pangilinan J."/>
            <person name="Park H.-J."/>
            <person name="Ramirez L."/>
            <person name="Alfaro M."/>
            <person name="Sun H."/>
            <person name="Tritt A."/>
            <person name="Yoshinaga Y."/>
            <person name="Zwiers L.-H."/>
            <person name="Turgeon B."/>
            <person name="Goodwin S."/>
            <person name="Spatafora J."/>
            <person name="Crous P."/>
            <person name="Grigoriev I."/>
        </authorList>
    </citation>
    <scope>NUCLEOTIDE SEQUENCE</scope>
    <source>
        <strain evidence="11">CBS 480.64</strain>
    </source>
</reference>
<evidence type="ECO:0000256" key="1">
    <source>
        <dbReference type="ARBA" id="ARBA00004370"/>
    </source>
</evidence>
<sequence length="345" mass="38909">MEKYGQYRDKGSGIAPFFPISAPETRAILFPWRIFLFSMRIPVLIFSWLVWLAVIQWLPAGSALRKANQWCLLGIPGVWWTDIQVDGVRRGSLSQGPRGRLPHPGTIIACSWTSPLDILYLAAIWDPIFTLSTPSSKLVRPVSQETMLAACFCVTNPLEFGAPQEYIELDKLVKTNPRRVIVVFPEATTSNGRAILRLSPSLLSSGSNTKIFPISLRFSPTDIVTPVPGWIEALRFIWKLNTGQTHLVRVRIGGSRTLSQLFHQIHEENRPAITPRKSSYDSNYFDRFSDESLHVGEDSLTPEEHKVLGSIADDMARLGRVTRVGLGVSEKKKFVEAWQRRIKRS</sequence>
<accession>A0A6A7CB89</accession>
<evidence type="ECO:0000256" key="8">
    <source>
        <dbReference type="ARBA" id="ARBA00023315"/>
    </source>
</evidence>
<dbReference type="GO" id="GO:0016746">
    <property type="term" value="F:acyltransferase activity"/>
    <property type="evidence" value="ECO:0007669"/>
    <property type="project" value="UniProtKB-KW"/>
</dbReference>
<dbReference type="PANTHER" id="PTHR23063:SF60">
    <property type="entry name" value="LYSOPHOSPHATIDIC ACID:OLEOYL-COA ACYLTRANSFERASE 1"/>
    <property type="match status" value="1"/>
</dbReference>
<keyword evidence="8" id="KW-0012">Acyltransferase</keyword>
<organism evidence="11 12">
    <name type="scientific">Piedraia hortae CBS 480.64</name>
    <dbReference type="NCBI Taxonomy" id="1314780"/>
    <lineage>
        <taxon>Eukaryota</taxon>
        <taxon>Fungi</taxon>
        <taxon>Dikarya</taxon>
        <taxon>Ascomycota</taxon>
        <taxon>Pezizomycotina</taxon>
        <taxon>Dothideomycetes</taxon>
        <taxon>Dothideomycetidae</taxon>
        <taxon>Capnodiales</taxon>
        <taxon>Piedraiaceae</taxon>
        <taxon>Piedraia</taxon>
    </lineage>
</organism>
<evidence type="ECO:0000256" key="3">
    <source>
        <dbReference type="ARBA" id="ARBA00022679"/>
    </source>
</evidence>
<feature type="domain" description="Phospholipid/glycerol acyltransferase" evidence="10">
    <location>
        <begin position="106"/>
        <end position="219"/>
    </location>
</feature>
<name>A0A6A7CB89_9PEZI</name>
<proteinExistence type="inferred from homology"/>
<evidence type="ECO:0000313" key="12">
    <source>
        <dbReference type="Proteomes" id="UP000799421"/>
    </source>
</evidence>